<dbReference type="EMBL" id="KE148151">
    <property type="protein sequence ID" value="EPE07187.1"/>
    <property type="molecule type" value="Genomic_DNA"/>
</dbReference>
<protein>
    <submittedName>
        <fullName evidence="11">Endonuclease exonuclease phosphatase family protein</fullName>
    </submittedName>
</protein>
<dbReference type="GO" id="GO:0006302">
    <property type="term" value="P:double-strand break repair"/>
    <property type="evidence" value="ECO:0007669"/>
    <property type="project" value="TreeGrafter"/>
</dbReference>
<dbReference type="GO" id="GO:0005737">
    <property type="term" value="C:cytoplasm"/>
    <property type="evidence" value="ECO:0007669"/>
    <property type="project" value="TreeGrafter"/>
</dbReference>
<keyword evidence="11" id="KW-0255">Endonuclease</keyword>
<comment type="cofactor">
    <cofactor evidence="2">
        <name>Mg(2+)</name>
        <dbReference type="ChEBI" id="CHEBI:18420"/>
    </cofactor>
</comment>
<evidence type="ECO:0000256" key="8">
    <source>
        <dbReference type="ARBA" id="ARBA00022842"/>
    </source>
</evidence>
<dbReference type="AlphaFoldDB" id="S3C356"/>
<evidence type="ECO:0000256" key="3">
    <source>
        <dbReference type="ARBA" id="ARBA00004123"/>
    </source>
</evidence>
<keyword evidence="6" id="KW-0227">DNA damage</keyword>
<evidence type="ECO:0000256" key="7">
    <source>
        <dbReference type="ARBA" id="ARBA00022801"/>
    </source>
</evidence>
<dbReference type="OrthoDB" id="9975959at2759"/>
<keyword evidence="8" id="KW-0460">Magnesium</keyword>
<keyword evidence="10" id="KW-0539">Nucleus</keyword>
<dbReference type="PANTHER" id="PTHR15822">
    <property type="entry name" value="TRAF AND TNF RECEPTOR-ASSOCIATED PROTEIN"/>
    <property type="match status" value="1"/>
</dbReference>
<dbReference type="InterPro" id="IPR051547">
    <property type="entry name" value="TDP2-like"/>
</dbReference>
<organism evidence="11 12">
    <name type="scientific">Ophiostoma piceae (strain UAMH 11346)</name>
    <name type="common">Sap stain fungus</name>
    <dbReference type="NCBI Taxonomy" id="1262450"/>
    <lineage>
        <taxon>Eukaryota</taxon>
        <taxon>Fungi</taxon>
        <taxon>Dikarya</taxon>
        <taxon>Ascomycota</taxon>
        <taxon>Pezizomycotina</taxon>
        <taxon>Sordariomycetes</taxon>
        <taxon>Sordariomycetidae</taxon>
        <taxon>Ophiostomatales</taxon>
        <taxon>Ophiostomataceae</taxon>
        <taxon>Ophiostoma</taxon>
    </lineage>
</organism>
<keyword evidence="12" id="KW-1185">Reference proteome</keyword>
<dbReference type="GO" id="GO:0004519">
    <property type="term" value="F:endonuclease activity"/>
    <property type="evidence" value="ECO:0007669"/>
    <property type="project" value="UniProtKB-KW"/>
</dbReference>
<evidence type="ECO:0000256" key="4">
    <source>
        <dbReference type="ARBA" id="ARBA00022722"/>
    </source>
</evidence>
<evidence type="ECO:0000256" key="9">
    <source>
        <dbReference type="ARBA" id="ARBA00023204"/>
    </source>
</evidence>
<dbReference type="GO" id="GO:0004527">
    <property type="term" value="F:exonuclease activity"/>
    <property type="evidence" value="ECO:0007669"/>
    <property type="project" value="UniProtKB-KW"/>
</dbReference>
<dbReference type="InterPro" id="IPR036691">
    <property type="entry name" value="Endo/exonu/phosph_ase_sf"/>
</dbReference>
<evidence type="ECO:0000256" key="2">
    <source>
        <dbReference type="ARBA" id="ARBA00001946"/>
    </source>
</evidence>
<evidence type="ECO:0000313" key="11">
    <source>
        <dbReference type="EMBL" id="EPE07187.1"/>
    </source>
</evidence>
<reference evidence="11 12" key="1">
    <citation type="journal article" date="2013" name="BMC Genomics">
        <title>The genome and transcriptome of the pine saprophyte Ophiostoma piceae, and a comparison with the bark beetle-associated pine pathogen Grosmannia clavigera.</title>
        <authorList>
            <person name="Haridas S."/>
            <person name="Wang Y."/>
            <person name="Lim L."/>
            <person name="Massoumi Alamouti S."/>
            <person name="Jackman S."/>
            <person name="Docking R."/>
            <person name="Robertson G."/>
            <person name="Birol I."/>
            <person name="Bohlmann J."/>
            <person name="Breuil C."/>
        </authorList>
    </citation>
    <scope>NUCLEOTIDE SEQUENCE [LARGE SCALE GENOMIC DNA]</scope>
    <source>
        <strain evidence="11 12">UAMH 11346</strain>
    </source>
</reference>
<dbReference type="GO" id="GO:0070260">
    <property type="term" value="F:5'-tyrosyl-DNA phosphodiesterase activity"/>
    <property type="evidence" value="ECO:0007669"/>
    <property type="project" value="TreeGrafter"/>
</dbReference>
<evidence type="ECO:0000256" key="5">
    <source>
        <dbReference type="ARBA" id="ARBA00022723"/>
    </source>
</evidence>
<keyword evidence="5" id="KW-0479">Metal-binding</keyword>
<evidence type="ECO:0000256" key="10">
    <source>
        <dbReference type="ARBA" id="ARBA00023242"/>
    </source>
</evidence>
<dbReference type="eggNOG" id="ENOG502S394">
    <property type="taxonomic scope" value="Eukaryota"/>
</dbReference>
<keyword evidence="4" id="KW-0540">Nuclease</keyword>
<dbReference type="OMA" id="PWIRENW"/>
<evidence type="ECO:0000256" key="1">
    <source>
        <dbReference type="ARBA" id="ARBA00001936"/>
    </source>
</evidence>
<sequence length="360" mass="39757">MAAGINSPPPELEEAVTVPLSWSIFDPIRGVWADLPQKAIAFKGIEASNPSPSANSPLSLVTWNIDAHAYEPIARLGRLLEAIYRQCSRAGPTDTAPRKDSDTPDVIFLQEVGSFGKQVLEALLRNEWIRGNYYVSGPAWFLQDPHHNCYSITFVSRHRFEADDLGPVWRIELPSRYGRYALCCDLGQPASSECSHSRVYRFINVHLDKGAERPNKRPLQMEIIANALKGQGISGGVVAGDFCPVIPEEDDEIVSANELVDCWSVLQPGQEGNTWVPKARESYPPCRMDKIAVTKARVDDAGPNNHLKPRSIEVLRPGMLKQVPLGGPQGMTNSDVGTPYLQIPWSNHCGLYAIFTLSTD</sequence>
<evidence type="ECO:0000256" key="6">
    <source>
        <dbReference type="ARBA" id="ARBA00022763"/>
    </source>
</evidence>
<dbReference type="Proteomes" id="UP000016923">
    <property type="component" value="Unassembled WGS sequence"/>
</dbReference>
<dbReference type="PANTHER" id="PTHR15822:SF4">
    <property type="entry name" value="TYROSYL-DNA PHOSPHODIESTERASE 2"/>
    <property type="match status" value="1"/>
</dbReference>
<dbReference type="Gene3D" id="3.60.10.10">
    <property type="entry name" value="Endonuclease/exonuclease/phosphatase"/>
    <property type="match status" value="1"/>
</dbReference>
<accession>S3C356</accession>
<gene>
    <name evidence="11" type="ORF">F503_07838</name>
</gene>
<dbReference type="GO" id="GO:0003697">
    <property type="term" value="F:single-stranded DNA binding"/>
    <property type="evidence" value="ECO:0007669"/>
    <property type="project" value="TreeGrafter"/>
</dbReference>
<dbReference type="SUPFAM" id="SSF56219">
    <property type="entry name" value="DNase I-like"/>
    <property type="match status" value="1"/>
</dbReference>
<dbReference type="HOGENOM" id="CLU_042307_1_0_1"/>
<dbReference type="GO" id="GO:0005634">
    <property type="term" value="C:nucleus"/>
    <property type="evidence" value="ECO:0007669"/>
    <property type="project" value="UniProtKB-SubCell"/>
</dbReference>
<keyword evidence="7" id="KW-0378">Hydrolase</keyword>
<comment type="subcellular location">
    <subcellularLocation>
        <location evidence="3">Nucleus</location>
    </subcellularLocation>
</comment>
<keyword evidence="9" id="KW-0234">DNA repair</keyword>
<keyword evidence="11" id="KW-0269">Exonuclease</keyword>
<proteinExistence type="predicted"/>
<name>S3C356_OPHP1</name>
<dbReference type="VEuPathDB" id="FungiDB:F503_07838"/>
<dbReference type="GO" id="GO:0046872">
    <property type="term" value="F:metal ion binding"/>
    <property type="evidence" value="ECO:0007669"/>
    <property type="project" value="UniProtKB-KW"/>
</dbReference>
<comment type="cofactor">
    <cofactor evidence="1">
        <name>Mn(2+)</name>
        <dbReference type="ChEBI" id="CHEBI:29035"/>
    </cofactor>
</comment>
<evidence type="ECO:0000313" key="12">
    <source>
        <dbReference type="Proteomes" id="UP000016923"/>
    </source>
</evidence>